<keyword evidence="4" id="KW-1185">Reference proteome</keyword>
<dbReference type="Pfam" id="PF00174">
    <property type="entry name" value="Oxidored_molyb"/>
    <property type="match status" value="1"/>
</dbReference>
<feature type="transmembrane region" description="Helical" evidence="1">
    <location>
        <begin position="24"/>
        <end position="51"/>
    </location>
</feature>
<keyword evidence="1" id="KW-1133">Transmembrane helix</keyword>
<reference evidence="3 4" key="2">
    <citation type="submission" date="2018-12" db="EMBL/GenBank/DDBJ databases">
        <title>Nakamurella antarcticus sp. nov., isolated from Antarctica South Shetland Islands soil.</title>
        <authorList>
            <person name="Peng F."/>
        </authorList>
    </citation>
    <scope>NUCLEOTIDE SEQUENCE [LARGE SCALE GENOMIC DNA]</scope>
    <source>
        <strain evidence="3 4">S14-144</strain>
    </source>
</reference>
<dbReference type="Gene3D" id="2.60.40.650">
    <property type="match status" value="1"/>
</dbReference>
<evidence type="ECO:0000259" key="2">
    <source>
        <dbReference type="Pfam" id="PF00174"/>
    </source>
</evidence>
<sequence length="538" mass="56687">MTIPTQAQPTAEAASGAPSRIGRIAAALVGLAVVAAAVGLAELVAAIGSYFNAVTSATSASPLNGLGATFIQFTPEWLKQFAIAQFGTNDKVALRVGMGITLIILAAVIGVIARSKPLIAQALFVVLGVVTVIAILTRTGAGPADAIPTILGIAAGVVLLRKVLSPDKDATVAADTGPNRRRFVQLATGSAGLAVASGVLSRVIPTSAAAEASRKSAAAETASIGGASLDKMKALPAGYQLDNAGVVSFVTPNTDFYRIDTAITVPRLDANTWELKITGMVENPITITYKDLLDRPLIERMITLTCVSNEIGGELVGNAKWQGARLADILAEAKPMAGADMVMSRSSDGMEIGSPLAVLLEKDRDAILAVTMNDEVLPFEHGFPVRMVVPGLYGYVSATKWVVELEVTKYSDQKAYWTNRGWGEMGPIKTANRIDTPKSFQKLPAGKFAIGGIAWHQHLGISKVEVQIDGGEWMEAKISTEVTIDTWRQWSYVWDATPGQHTIKSRATDSKGEVQTESVAGVLPDGATGYDSRFVTVT</sequence>
<feature type="domain" description="Oxidoreductase molybdopterin-binding" evidence="2">
    <location>
        <begin position="264"/>
        <end position="416"/>
    </location>
</feature>
<proteinExistence type="predicted"/>
<accession>A0A3G8ZXC7</accession>
<dbReference type="InterPro" id="IPR000572">
    <property type="entry name" value="OxRdtase_Mopterin-bd_dom"/>
</dbReference>
<dbReference type="GO" id="GO:0020037">
    <property type="term" value="F:heme binding"/>
    <property type="evidence" value="ECO:0007669"/>
    <property type="project" value="TreeGrafter"/>
</dbReference>
<dbReference type="GO" id="GO:0008482">
    <property type="term" value="F:sulfite oxidase activity"/>
    <property type="evidence" value="ECO:0007669"/>
    <property type="project" value="TreeGrafter"/>
</dbReference>
<dbReference type="Proteomes" id="UP000268084">
    <property type="component" value="Chromosome"/>
</dbReference>
<dbReference type="PANTHER" id="PTHR19372">
    <property type="entry name" value="SULFITE REDUCTASE"/>
    <property type="match status" value="1"/>
</dbReference>
<gene>
    <name evidence="3" type="ORF">EH165_13925</name>
</gene>
<dbReference type="GO" id="GO:0043546">
    <property type="term" value="F:molybdopterin cofactor binding"/>
    <property type="evidence" value="ECO:0007669"/>
    <property type="project" value="TreeGrafter"/>
</dbReference>
<feature type="transmembrane region" description="Helical" evidence="1">
    <location>
        <begin position="119"/>
        <end position="140"/>
    </location>
</feature>
<evidence type="ECO:0000256" key="1">
    <source>
        <dbReference type="SAM" id="Phobius"/>
    </source>
</evidence>
<dbReference type="KEGG" id="nak:EH165_13925"/>
<dbReference type="RefSeq" id="WP_124799978.1">
    <property type="nucleotide sequence ID" value="NZ_CP034170.1"/>
</dbReference>
<dbReference type="Gene3D" id="3.90.420.10">
    <property type="entry name" value="Oxidoreductase, molybdopterin-binding domain"/>
    <property type="match status" value="1"/>
</dbReference>
<dbReference type="PANTHER" id="PTHR19372:SF7">
    <property type="entry name" value="SULFITE OXIDASE, MITOCHONDRIAL"/>
    <property type="match status" value="1"/>
</dbReference>
<protein>
    <submittedName>
        <fullName evidence="3">Oxidoreductase</fullName>
    </submittedName>
</protein>
<evidence type="ECO:0000313" key="4">
    <source>
        <dbReference type="Proteomes" id="UP000268084"/>
    </source>
</evidence>
<feature type="transmembrane region" description="Helical" evidence="1">
    <location>
        <begin position="92"/>
        <end position="112"/>
    </location>
</feature>
<dbReference type="GO" id="GO:0006790">
    <property type="term" value="P:sulfur compound metabolic process"/>
    <property type="evidence" value="ECO:0007669"/>
    <property type="project" value="TreeGrafter"/>
</dbReference>
<reference evidence="3 4" key="1">
    <citation type="submission" date="2018-11" db="EMBL/GenBank/DDBJ databases">
        <authorList>
            <person name="Da X."/>
        </authorList>
    </citation>
    <scope>NUCLEOTIDE SEQUENCE [LARGE SCALE GENOMIC DNA]</scope>
    <source>
        <strain evidence="3 4">S14-144</strain>
    </source>
</reference>
<dbReference type="AlphaFoldDB" id="A0A3G8ZXC7"/>
<evidence type="ECO:0000313" key="3">
    <source>
        <dbReference type="EMBL" id="AZI59074.1"/>
    </source>
</evidence>
<organism evidence="3 4">
    <name type="scientific">Nakamurella antarctica</name>
    <dbReference type="NCBI Taxonomy" id="1902245"/>
    <lineage>
        <taxon>Bacteria</taxon>
        <taxon>Bacillati</taxon>
        <taxon>Actinomycetota</taxon>
        <taxon>Actinomycetes</taxon>
        <taxon>Nakamurellales</taxon>
        <taxon>Nakamurellaceae</taxon>
        <taxon>Nakamurella</taxon>
    </lineage>
</organism>
<dbReference type="SUPFAM" id="SSF56524">
    <property type="entry name" value="Oxidoreductase molybdopterin-binding domain"/>
    <property type="match status" value="1"/>
</dbReference>
<dbReference type="InterPro" id="IPR036374">
    <property type="entry name" value="OxRdtase_Mopterin-bd_sf"/>
</dbReference>
<keyword evidence="1" id="KW-0812">Transmembrane</keyword>
<dbReference type="SUPFAM" id="SSF81296">
    <property type="entry name" value="E set domains"/>
    <property type="match status" value="1"/>
</dbReference>
<name>A0A3G8ZXC7_9ACTN</name>
<dbReference type="EMBL" id="CP034170">
    <property type="protein sequence ID" value="AZI59074.1"/>
    <property type="molecule type" value="Genomic_DNA"/>
</dbReference>
<dbReference type="OrthoDB" id="9795587at2"/>
<dbReference type="InterPro" id="IPR014756">
    <property type="entry name" value="Ig_E-set"/>
</dbReference>
<keyword evidence="1" id="KW-0472">Membrane</keyword>